<feature type="domain" description="DUF7507" evidence="2">
    <location>
        <begin position="484"/>
        <end position="588"/>
    </location>
</feature>
<dbReference type="InterPro" id="IPR051172">
    <property type="entry name" value="Chlamydia_OmcB"/>
</dbReference>
<accession>A0A399D1V2</accession>
<name>A0A399D1V2_9BACT</name>
<evidence type="ECO:0000256" key="1">
    <source>
        <dbReference type="SAM" id="MobiDB-lite"/>
    </source>
</evidence>
<dbReference type="PANTHER" id="PTHR34819:SF4">
    <property type="entry name" value="LARGE CYSTEINE-RICH PERIPLASMIC PROTEIN OMCB"/>
    <property type="match status" value="1"/>
</dbReference>
<feature type="region of interest" description="Disordered" evidence="1">
    <location>
        <begin position="324"/>
        <end position="353"/>
    </location>
</feature>
<feature type="region of interest" description="Disordered" evidence="1">
    <location>
        <begin position="443"/>
        <end position="476"/>
    </location>
</feature>
<feature type="domain" description="DUF7507" evidence="2">
    <location>
        <begin position="118"/>
        <end position="215"/>
    </location>
</feature>
<feature type="domain" description="DUF7507" evidence="2">
    <location>
        <begin position="730"/>
        <end position="834"/>
    </location>
</feature>
<evidence type="ECO:0000313" key="3">
    <source>
        <dbReference type="EMBL" id="RIH64360.1"/>
    </source>
</evidence>
<dbReference type="InterPro" id="IPR026341">
    <property type="entry name" value="T9SS_type_B"/>
</dbReference>
<feature type="domain" description="DUF7507" evidence="2">
    <location>
        <begin position="361"/>
        <end position="465"/>
    </location>
</feature>
<dbReference type="EMBL" id="QWET01000011">
    <property type="protein sequence ID" value="RIH64360.1"/>
    <property type="molecule type" value="Genomic_DNA"/>
</dbReference>
<gene>
    <name evidence="3" type="ORF">D1164_14815</name>
</gene>
<feature type="compositionally biased region" description="Polar residues" evidence="1">
    <location>
        <begin position="689"/>
        <end position="704"/>
    </location>
</feature>
<proteinExistence type="predicted"/>
<dbReference type="OrthoDB" id="7794186at2"/>
<organism evidence="3 4">
    <name type="scientific">Mariniphaga sediminis</name>
    <dbReference type="NCBI Taxonomy" id="1628158"/>
    <lineage>
        <taxon>Bacteria</taxon>
        <taxon>Pseudomonadati</taxon>
        <taxon>Bacteroidota</taxon>
        <taxon>Bacteroidia</taxon>
        <taxon>Marinilabiliales</taxon>
        <taxon>Prolixibacteraceae</taxon>
        <taxon>Mariniphaga</taxon>
    </lineage>
</organism>
<feature type="region of interest" description="Disordered" evidence="1">
    <location>
        <begin position="689"/>
        <end position="721"/>
    </location>
</feature>
<feature type="domain" description="DUF7507" evidence="2">
    <location>
        <begin position="2086"/>
        <end position="2183"/>
    </location>
</feature>
<feature type="region of interest" description="Disordered" evidence="1">
    <location>
        <begin position="568"/>
        <end position="598"/>
    </location>
</feature>
<feature type="region of interest" description="Disordered" evidence="1">
    <location>
        <begin position="816"/>
        <end position="845"/>
    </location>
</feature>
<feature type="domain" description="DUF7507" evidence="2">
    <location>
        <begin position="976"/>
        <end position="1071"/>
    </location>
</feature>
<feature type="region of interest" description="Disordered" evidence="1">
    <location>
        <begin position="944"/>
        <end position="966"/>
    </location>
</feature>
<feature type="domain" description="DUF7507" evidence="2">
    <location>
        <begin position="238"/>
        <end position="342"/>
    </location>
</feature>
<dbReference type="PANTHER" id="PTHR34819">
    <property type="entry name" value="LARGE CYSTEINE-RICH PERIPLASMIC PROTEIN OMCB"/>
    <property type="match status" value="1"/>
</dbReference>
<evidence type="ECO:0000259" key="2">
    <source>
        <dbReference type="Pfam" id="PF24346"/>
    </source>
</evidence>
<dbReference type="Proteomes" id="UP000266441">
    <property type="component" value="Unassembled WGS sequence"/>
</dbReference>
<dbReference type="Pfam" id="PF13585">
    <property type="entry name" value="CHU_C"/>
    <property type="match status" value="1"/>
</dbReference>
<reference evidence="3 4" key="1">
    <citation type="journal article" date="2015" name="Int. J. Syst. Evol. Microbiol.">
        <title>Mariniphaga sediminis sp. nov., isolated from coastal sediment.</title>
        <authorList>
            <person name="Wang F.Q."/>
            <person name="Shen Q.Y."/>
            <person name="Chen G.J."/>
            <person name="Du Z.J."/>
        </authorList>
    </citation>
    <scope>NUCLEOTIDE SEQUENCE [LARGE SCALE GENOMIC DNA]</scope>
    <source>
        <strain evidence="3 4">SY21</strain>
    </source>
</reference>
<dbReference type="NCBIfam" id="TIGR04131">
    <property type="entry name" value="Bac_Flav_CTERM"/>
    <property type="match status" value="1"/>
</dbReference>
<dbReference type="Pfam" id="PF24346">
    <property type="entry name" value="DUF7507"/>
    <property type="match status" value="10"/>
</dbReference>
<feature type="domain" description="DUF7507" evidence="2">
    <location>
        <begin position="607"/>
        <end position="711"/>
    </location>
</feature>
<evidence type="ECO:0000313" key="4">
    <source>
        <dbReference type="Proteomes" id="UP000266441"/>
    </source>
</evidence>
<feature type="region of interest" description="Disordered" evidence="1">
    <location>
        <begin position="204"/>
        <end position="231"/>
    </location>
</feature>
<dbReference type="InterPro" id="IPR055354">
    <property type="entry name" value="DUF7507"/>
</dbReference>
<feature type="domain" description="DUF7507" evidence="2">
    <location>
        <begin position="853"/>
        <end position="957"/>
    </location>
</feature>
<feature type="domain" description="DUF7507" evidence="2">
    <location>
        <begin position="1973"/>
        <end position="2067"/>
    </location>
</feature>
<keyword evidence="4" id="KW-1185">Reference proteome</keyword>
<dbReference type="NCBIfam" id="TIGR01451">
    <property type="entry name" value="B_ant_repeat"/>
    <property type="match status" value="4"/>
</dbReference>
<sequence>MRSYLLHSVTTKFREFFLKGFCLNFVSCTILCKSSPHPYVPGGETARRNALPAVRDAAGTYYFGKDKTHAATFWRGPETMAKNIKVFILLILFLAGQVELVRAVTAPEPVAGSAQAGELTLVKTASPQTYNSVGEIIGYTIEMENTGTFPVYSPAVTDNDATSGPTYQSGDTNTNGILDVGEVWVYSAGYEIAQADLDNGSFTNTAEGSGSADTDGDFAGDTPVSGNDSETVNAVQDASIAVSKTLSPAGQTYDAVGDIITYEITLSNTGNVTVYSPAVTDNDVTSGPTYQSGDTNTNGILDVGEAWVYSASYEITQADLNNGSFTNTAEGSGSADTDGDSVGDTPVSGNDSETVNAVQDASIAVSKTLSPAGQTYDAVGDIITYEITLSNTGNVTVYSPAVTDNDATSGPTYQSGDTNTNGILNVGEVWVYSAGYEITQTDLNNGSFTNTAEGSGSADTDGDSVGDTPVSGNDSETVNAVQDASIAVSKTLSPAGQTYDAVGDIITYEITLSNTGNVTVYSPSVTDNDATSGPTYQSGDTNTNGILDVGEVWVYSAGYEITQTDLNNGSFTNTAEGSGSADTDGNSVGDTPVSGNDSETVTAVQDASIAVLKTLSPAGQTYDAVGDIITYEITLSNTGNVTVYSPSVTDNDATSGPTYQSGDTNTNGILDVGEVWVYSASYEITQTDLNNGSFTNTAEGSGSADTDGDSVGDTPVSGNDSETVTAVQDASIAVSKTLSPAGQTYDAVGDIITYEITLSNTGNVTVYSPAVTDNDATSGPTYQSGDTNTNGILDVGEAWVYSAGYEITQADLNNGSFTNTAEGSGSADTDGDSVGDTPVSGNDSETVNAVQDASIAVSKTLSPAGQTYDAIGDIITYEITLSNTGNVTVYSPAVTDNDATSGPAYQSGDTNTNGILDVGEAWVYSAGYEITQADLNNGSFTNIAEGSGSADTDGDSVGDTPVSGNDSETVNAVQDASLVVTKSAAPQTYSSVGEEIAYTIVVENTGNVSITDILVTDPLTGLNANIPSLVPGASDTFNENYTIILSDLEQGNVVNVVSVTGNAPDASAVQAEDTETVIALDPPTATDDANADNQAGESVIINILANDLLHDGSPALPGLVTVDLNLLEGGIQTELIAENEGTWTYNSATGEVTFTPQAGFTTDPGVITYELTENLTGRSDNANISVDYNEGNPYAIDDISTGNSPGDVAIVNIIDNDKLSDGSLALPALPLLVTLDLDPETDGLQNEFIVSGEGVWSLNFLTGNVTYTPEPGFTTDPTPITYVLREVLTGLSDNATITIEYDEVPPKANDDSMLGIEPGESGTVNILTNDLLSDGTSVQQDLVTVDIDSLTAGTQAEFIVTGEGAWTYNPATGEVTFTPEPGFTIAPEPMNYSLTENLTGLSDSATVTMGYTEKPPVTANDNSTQNVPGKIVVVDILSNDVLSDNSQVLPALVDVDLNLQEDGIQSEWIVAGEGTWTYNLATGEVTFTPEQGFTTDPGPVDYQLTESLTGLSSNATISVDYDEREPYAVDDISNDNVPGEAVVIAILSNDLLSDSSQVLPELVDVDLNLPANGIQHVWTVAGEGAWVYNPATGKVTFTPEQGFTTDPGAITYELTENLTGLKDIADISVDYNEGDPYAVNDISTGNVPGNAVTINILSNDRLSDGSLALPALSVLVTIDLNPQAGGNQNEFIAAGEGKWSFNTLNGNVTFTPEPGFTTDPAPITYILREILTGRNDDATITIEYDEVPPEANDDSMSGIEPGENGTIDILVNDRLSDGTSIQINLVTVDLDSQMAGIQDELVVSGEGTWSFNQATREVTFNPLQGFTSDPAPLNYILTEKLTGLSDNASVTMNYDEGSPVAADDSRNDVTPGEVVVIDILTNDILSDGSPALPELVELDIDLQNQGVQNELTVENEGTWNYNTNTGSLTFTPESGFISDPTPLNYRLCQGVNFSFCDEAVVTISVDQSVLLSSVALVKTALYSPENGVVAYTFEVTNTGELKIEDLTIDDERIGVDNLAVTPGALQRGETGTATAIYTVTLADSDAGVITNSASVSGFDVLNRPVSDQSGSNVGNDEPTVTMLVQTPSILIEKEAVLFTSTVSLDEVVDFTLVVTNNGNVTLNNVVVKDSLTGFEQEVEELHPGGTMNYSTSYTVQSSDEINGQFKNKATVTGTSPDGVRVESSSTVTVPVEQCDLILPTGFSPNNDGIQDFWRIKCLEKYPDAEIEIYNRWGNRVFEKQNFGNIDIHGTTDAWWDGHSTHKWSFGNEKLPTGTYYYILDLKDGNEPLTGFIFLNR</sequence>
<comment type="caution">
    <text evidence="3">The sequence shown here is derived from an EMBL/GenBank/DDBJ whole genome shotgun (WGS) entry which is preliminary data.</text>
</comment>
<feature type="compositionally biased region" description="Polar residues" evidence="1">
    <location>
        <begin position="324"/>
        <end position="335"/>
    </location>
</feature>
<feature type="compositionally biased region" description="Polar residues" evidence="1">
    <location>
        <begin position="443"/>
        <end position="458"/>
    </location>
</feature>
<dbReference type="InterPro" id="IPR047589">
    <property type="entry name" value="DUF11_rpt"/>
</dbReference>
<feature type="compositionally biased region" description="Polar residues" evidence="1">
    <location>
        <begin position="816"/>
        <end position="827"/>
    </location>
</feature>
<protein>
    <recommendedName>
        <fullName evidence="2">DUF7507 domain-containing protein</fullName>
    </recommendedName>
</protein>